<dbReference type="PANTHER" id="PTHR45784">
    <property type="entry name" value="C-TYPE LECTIN DOMAIN FAMILY 20 MEMBER A-RELATED"/>
    <property type="match status" value="1"/>
</dbReference>
<keyword evidence="4" id="KW-1185">Reference proteome</keyword>
<feature type="domain" description="C-type lectin" evidence="2">
    <location>
        <begin position="28"/>
        <end position="140"/>
    </location>
</feature>
<accession>A0AA88SPW5</accession>
<keyword evidence="1" id="KW-0732">Signal</keyword>
<feature type="domain" description="C-type lectin" evidence="2">
    <location>
        <begin position="135"/>
        <end position="253"/>
    </location>
</feature>
<proteinExistence type="predicted"/>
<dbReference type="Gene3D" id="3.10.100.10">
    <property type="entry name" value="Mannose-Binding Protein A, subunit A"/>
    <property type="match status" value="2"/>
</dbReference>
<dbReference type="Proteomes" id="UP001187315">
    <property type="component" value="Unassembled WGS sequence"/>
</dbReference>
<dbReference type="PANTHER" id="PTHR45784:SF3">
    <property type="entry name" value="C-TYPE LECTIN DOMAIN FAMILY 4 MEMBER K-LIKE-RELATED"/>
    <property type="match status" value="1"/>
</dbReference>
<organism evidence="3 4">
    <name type="scientific">Tachysurus vachellii</name>
    <name type="common">Darkbarbel catfish</name>
    <name type="synonym">Pelteobagrus vachellii</name>
    <dbReference type="NCBI Taxonomy" id="175792"/>
    <lineage>
        <taxon>Eukaryota</taxon>
        <taxon>Metazoa</taxon>
        <taxon>Chordata</taxon>
        <taxon>Craniata</taxon>
        <taxon>Vertebrata</taxon>
        <taxon>Euteleostomi</taxon>
        <taxon>Actinopterygii</taxon>
        <taxon>Neopterygii</taxon>
        <taxon>Teleostei</taxon>
        <taxon>Ostariophysi</taxon>
        <taxon>Siluriformes</taxon>
        <taxon>Bagridae</taxon>
        <taxon>Tachysurus</taxon>
    </lineage>
</organism>
<dbReference type="AlphaFoldDB" id="A0AA88SPW5"/>
<gene>
    <name evidence="3" type="ORF">Q7C36_013782</name>
</gene>
<protein>
    <recommendedName>
        <fullName evidence="2">C-type lectin domain-containing protein</fullName>
    </recommendedName>
</protein>
<dbReference type="InterPro" id="IPR001304">
    <property type="entry name" value="C-type_lectin-like"/>
</dbReference>
<reference evidence="3" key="1">
    <citation type="submission" date="2023-08" db="EMBL/GenBank/DDBJ databases">
        <title>Pelteobagrus vachellii genome.</title>
        <authorList>
            <person name="Liu H."/>
        </authorList>
    </citation>
    <scope>NUCLEOTIDE SEQUENCE</scope>
    <source>
        <strain evidence="3">PRFRI_2022a</strain>
        <tissue evidence="3">Muscle</tissue>
    </source>
</reference>
<dbReference type="EMBL" id="JAVHJS010000013">
    <property type="protein sequence ID" value="KAK2838968.1"/>
    <property type="molecule type" value="Genomic_DNA"/>
</dbReference>
<evidence type="ECO:0000313" key="4">
    <source>
        <dbReference type="Proteomes" id="UP001187315"/>
    </source>
</evidence>
<feature type="chain" id="PRO_5041681188" description="C-type lectin domain-containing protein" evidence="1">
    <location>
        <begin position="17"/>
        <end position="320"/>
    </location>
</feature>
<evidence type="ECO:0000256" key="1">
    <source>
        <dbReference type="SAM" id="SignalP"/>
    </source>
</evidence>
<comment type="caution">
    <text evidence="3">The sequence shown here is derived from an EMBL/GenBank/DDBJ whole genome shotgun (WGS) entry which is preliminary data.</text>
</comment>
<dbReference type="InterPro" id="IPR016186">
    <property type="entry name" value="C-type_lectin-like/link_sf"/>
</dbReference>
<sequence>MKGYLFLLTFIGLVPATSSLLRPVSHKYFLIKTKVTWPVAQSYCRETYADLATVESDLDWLRLKDNLAREGLTGAAWVGLYNDINSWRWSINGVPLKNNYQNWNGIQPDNDGGHQPCSTMGPYGYWWDFECESLFPIICYNANNSFAGRYVGVNTMFDWNGALAYCREFHTDLAFATNDADNNAIQSIAYRQGKSWFGLYRDTWKWSDGTNASNPLWLSGQPNNYYTNENCAVLNQGLFSDVQCDALNYFICHTTHPVREKQILRLEVKSGLSISDSDVQSAILELVSQKLDENGMLENTTVTWRVQSDGQIFKKKKTDL</sequence>
<dbReference type="SMART" id="SM00034">
    <property type="entry name" value="CLECT"/>
    <property type="match status" value="2"/>
</dbReference>
<dbReference type="PROSITE" id="PS50041">
    <property type="entry name" value="C_TYPE_LECTIN_2"/>
    <property type="match status" value="2"/>
</dbReference>
<dbReference type="InterPro" id="IPR016187">
    <property type="entry name" value="CTDL_fold"/>
</dbReference>
<feature type="signal peptide" evidence="1">
    <location>
        <begin position="1"/>
        <end position="16"/>
    </location>
</feature>
<dbReference type="Pfam" id="PF00059">
    <property type="entry name" value="Lectin_C"/>
    <property type="match status" value="2"/>
</dbReference>
<name>A0AA88SPW5_TACVA</name>
<dbReference type="SUPFAM" id="SSF56436">
    <property type="entry name" value="C-type lectin-like"/>
    <property type="match status" value="2"/>
</dbReference>
<evidence type="ECO:0000259" key="2">
    <source>
        <dbReference type="PROSITE" id="PS50041"/>
    </source>
</evidence>
<evidence type="ECO:0000313" key="3">
    <source>
        <dbReference type="EMBL" id="KAK2838968.1"/>
    </source>
</evidence>